<dbReference type="InterPro" id="IPR033132">
    <property type="entry name" value="GH_1_N_CS"/>
</dbReference>
<dbReference type="GO" id="GO:0016787">
    <property type="term" value="F:hydrolase activity"/>
    <property type="evidence" value="ECO:0007669"/>
    <property type="project" value="UniProtKB-KW"/>
</dbReference>
<dbReference type="PRINTS" id="PR00131">
    <property type="entry name" value="GLHYDRLASE1"/>
</dbReference>
<name>A0ABQ8ME38_LABRO</name>
<dbReference type="InterPro" id="IPR017853">
    <property type="entry name" value="GH"/>
</dbReference>
<reference evidence="8 9" key="1">
    <citation type="submission" date="2022-01" db="EMBL/GenBank/DDBJ databases">
        <title>A high-quality chromosome-level genome assembly of rohu carp, Labeo rohita.</title>
        <authorList>
            <person name="Arick M.A. II"/>
            <person name="Hsu C.-Y."/>
            <person name="Magbanua Z."/>
            <person name="Pechanova O."/>
            <person name="Grover C."/>
            <person name="Miller E."/>
            <person name="Thrash A."/>
            <person name="Ezzel L."/>
            <person name="Alam S."/>
            <person name="Benzie J."/>
            <person name="Hamilton M."/>
            <person name="Karsi A."/>
            <person name="Lawrence M.L."/>
            <person name="Peterson D.G."/>
        </authorList>
    </citation>
    <scope>NUCLEOTIDE SEQUENCE [LARGE SCALE GENOMIC DNA]</scope>
    <source>
        <strain evidence="9">BAU-BD-2019</strain>
        <tissue evidence="8">Blood</tissue>
    </source>
</reference>
<keyword evidence="3 6" id="KW-0378">Hydrolase</keyword>
<protein>
    <recommendedName>
        <fullName evidence="2">beta-glucosidase</fullName>
        <ecNumber evidence="2">3.2.1.21</ecNumber>
    </recommendedName>
</protein>
<accession>A0ABQ8ME38</accession>
<keyword evidence="4 6" id="KW-0326">Glycosidase</keyword>
<feature type="active site" description="Nucleophile" evidence="5">
    <location>
        <position position="2935"/>
    </location>
</feature>
<sequence length="3445" mass="391928">MKVLEGFLSLGLLIVFWSYSNAEQQDFVLLAGPVTTSQTAHSDKNKAFYCGGPLPQQSRAYFLYLQSRGVTHFKVPLSWSGILPSGDPSQPHEDTVKCYKTLVQQLTESGIKPLLVLHRSAVPELFRAKYGGWENPLLVQMFEQYAGFVFDGFGDLVDTFITFSHLHELHEVQLQNAVQSHANVYNVFNQMFKGFLFGIRASDISSYNCKLGTLLTEELRKLQTGIGQKPILMYQLTVKACDEYKDHFQPLHTILEVLKNEDHIMGCDITHLFDNLDQEEKLKSIKRMFSFSLQMVNTKTVFHQKSASAMSYQKVWEKFRSQPEAEHDQFLSVRVSKWRVDGLNTAKARPYGGHVSGNQTADLACDSYHKVDYDVYLLRGMMAPNYQFSISWARIFPTGRKESLLEKGVAYYDKMIDTLLQSGIEPTVTLHHWDLPQALQDLGGWENDSIVEAFNEFSDFCFSHYGDRVKTWITFGSPWVVSNLGYGTGEHPPRVKDPIIASYKVTHNIIKSHAKAWHIYNDNYRNLQGGKVGIALNSDWAEPNNPSSDQDVAAAERYLNFMLGWFAHPIFVDGDYPAVLKEQIDKKRDICGEELARLPVFTEAEKQRIKGSADFFGLNHHTSRLVSESLNSCDAGPNHVGDFQTHIDPSWSTTVSNQIQSVPWGLRRLLNYISLEYTSITKVPIYITGNGMPTEYNGDVFNDTDRVDYLKTYINEAMKAVHLDEISVQRFTVQSLMDGFEGPQGYSHRCGLHFVDFKDPDRPRTPKASAYYYSKLIERNGFAETAAKTNMQMYGDKFEITRLPSLPPSEVPSKSKVVWEKFTPQTKFERQLYHYGTFSEGFQWGVSSSAYQVEGGWNADGKGPSVWDTFAQKPGNIPNNDNGDVACDSYNKIDADLYMLRALKVKTYRFSLSWSRIFPSGYKSSLNQKGVDYYNKLIDGLVANNIAPMVTLYHWDLPQALQDINGWDNPEMINIFNEYCDFCYATFGDRVKFWITFNEPQTIAWSGYGLGQIPPNVNQPGDAPYRVAHNLLKAHAQAYHTYDQKYRASQGGLVSISLNAEWAEPLDVNAPREVVAADRALQFQLGWFAHPIFKNGDYPDAMKWQVGNKSELQGLTESRLPSFTDEDKAFIQGTADVFCISTYTTKVVRHATSRLDIESYETDQDVKKDEAEGHINTAVNEQKAVAWGLRRLLNWLKEEYGDPEIYVTENGVATGLDTTVDDTERIFFLNTYVDEALKAHNLDGVRVNGYIATSLMDSFEWLKGYTINYGLHYVNFNHPSRPRSPKRTAHLYYDIIKNNGFPLTEDVAMLYGHFQEGFKWSTASAAYQIEGAWRADGKGLSIWDKFAHTPEKMTNDDNGDTACDSYNKIDEDINSLKTLRVKNYRFSLSWPRIMPDGTNRKINQAGLNYYHRLLDALLAANITPQVTLYHWDLPQALQDVGGWENETIVDRFRDYADVVFNSLGNKVKFWITINEPYIVALHGYGHGIFAPGISDNPGIAPYVAGHNVIKAHAEAWHVYNDKYRASQGGIIGITINSDWAEPRNPYKQEDVDAAMRVVENRIRERSLAAGHAQSRLPEFTPEEVARIKGTHDYFGLNHYTTVLAFYVDFGDQEHYDADRGAVVISDRTWLETGSDWLKICPQGFRRLLKFIKDNYGNPPVYVTENGVSERGPVDLNDVHRIHYYENYINQALKAYLLDGVDMRGYAAWALTANNVMAAMMKVLKGFLSLGLLAVFWSCSNAEQQDFMLLAGPLTTSQTSPSNEDNAFNCGGPLPRQSRAYFLYLQSRGVTHFKVPLSWSGILPSGDPNQPHEDTVKCYKTLVQQLTESGIKPLLVLHLSHLHELHEVQLQNAVQCHANVYNAYHQIFKVLRLSLGIRASDINSIYKMEPKIMAYVDFISLHMQYNCKLGTPYVDFISLHMQYNCKLGTPLAKKLMKLQIGSSQKPILMYQLTVENCDGYKNHFQPLNTILGVLKNKDLHIMGCDITHLFEKLDQEETLKSLQMENTKTISRQKSSSALSYQTVWEKFKSQTTAERDQFLSGSFPVGFEWSISSESFKVEGGWAEHGKGETIWDRFSHEGHVSGNQTTDLACDSYNKVDYDVYLLRGMKTPNYQFSISWARIFPTGRKESLLEKGVAYYDKMIDTLLQSGIEPTVTLHHWDLPQALQDLGGWESDSIVEAFKEFSDFCFSHYGDRVKTWITFGSPWVVSNLGYGTGEHPPRVKDPIIASYKVTHNIIKSHAEAWHIYNDNYRNLQGGKVGIALNSDWAEPNNPLSDQDVAAAERYLNFMLGWFAHPIFVDGDYPAVLKEQIEKKKSLCGKEVARLPVFTEAEKQRIKGTADFFGLNHHTSRLISESLNSCDAGPNNVGDFQTHIDPSWPTTVSDQIQSVPWGLRRLLNYISSEYTSITKVPIYITGNGMPTEYNGDVFNDIDRVDYLKTYINEAMKAVQLDAVGVQRFTVQSLMDGFEGPQGYSHRFGLHYVYFEGADRPRTPKASLYYYSNVIERNGFAETAAKTNMQMYKNKIQTTRLPSLPPSEVPSKSKVVWEKFTPQTKFERQLYHYGTFPEGFHWGVSSSAYQVEGGWNADGKGPSVWDTFTQKPGNIPNNDNGNVACDSYNKIDEDLHMLRALKVKTYRFSLSWSRIFPSGYKASLNQKGVDYYNRLIDGLIANNIAPMVTLYHWDLPQALQDINGWDNPEMINIFNEYCDFCYATFGDRVKFWITFNEPQTIAWSGYGLGQIPPNVNQPGDAPYRVAHNLLKAHAQAYHTYDQKYRASQGGLVSISLNAEWAEPLDVNAPREVVAADRALQFQLGWFAHPIFKNGDYPDAMKWQVGNKSELQGLTESRLPSFTDEDKAFIQGTADVFCISTYTTKVVRYVTSRLDIESYETDQDVEKNNADGSENTAVNEQKAVAWGLRRLLNWLKEEYGDPEIYITENGVATGTDITVDDTERIFFLNTYVDEALKAHNLDGVRVKGYIATSLMDSFEWLNGHTVGYGLHYVNFNHPSRPRSPKRSAHLYFDIIKNNGFPLTKEVEMLYEHFPEGFMWSTASAAYQIEGAWRADGKGLSIWDKFSHTPEKMSQDDNGDIACDSYNRIAEDIENLKILRVKYYRFSISWARIMPDGTNKKINEAGLNYYHRLVDALLAANITPQVTLYHWDLPQALQDVGGWENETVVERFRDYADVVFNSLGDKVKFWITLNEPYIVALLGYGHGVFAPDYSDIMKNRIRERSLAAGRPQSRLPEFTPEEIARIKGTHDYFGFNHYTSVLAFYVDFGNQEHYDADRGAVIIRDRTWLESGSDWLNINPVGFRKNLNFIKEEYGNPPIYITENGVSERGPVDLNDVLRIHYYENYINQALKARLLDGVDIRGYAAWSVMDNLEWTMGFSERFGLFYVNRSDPALPRIPKKSVWRYATIVNCNGFISPGESPHECEIHEPNSDVPGSTA</sequence>
<dbReference type="Pfam" id="PF00232">
    <property type="entry name" value="Glyco_hydro_1"/>
    <property type="match status" value="8"/>
</dbReference>
<comment type="caution">
    <text evidence="8">The sequence shown here is derived from an EMBL/GenBank/DDBJ whole genome shotgun (WGS) entry which is preliminary data.</text>
</comment>
<evidence type="ECO:0000313" key="9">
    <source>
        <dbReference type="Proteomes" id="UP000830375"/>
    </source>
</evidence>
<evidence type="ECO:0000256" key="3">
    <source>
        <dbReference type="ARBA" id="ARBA00022801"/>
    </source>
</evidence>
<dbReference type="PANTHER" id="PTHR10353">
    <property type="entry name" value="GLYCOSYL HYDROLASE"/>
    <property type="match status" value="1"/>
</dbReference>
<feature type="active site" description="Nucleophile" evidence="5">
    <location>
        <position position="3329"/>
    </location>
</feature>
<evidence type="ECO:0000256" key="6">
    <source>
        <dbReference type="RuleBase" id="RU004468"/>
    </source>
</evidence>
<organism evidence="8 9">
    <name type="scientific">Labeo rohita</name>
    <name type="common">Indian major carp</name>
    <name type="synonym">Cyprinus rohita</name>
    <dbReference type="NCBI Taxonomy" id="84645"/>
    <lineage>
        <taxon>Eukaryota</taxon>
        <taxon>Metazoa</taxon>
        <taxon>Chordata</taxon>
        <taxon>Craniata</taxon>
        <taxon>Vertebrata</taxon>
        <taxon>Euteleostomi</taxon>
        <taxon>Actinopterygii</taxon>
        <taxon>Neopterygii</taxon>
        <taxon>Teleostei</taxon>
        <taxon>Ostariophysi</taxon>
        <taxon>Cypriniformes</taxon>
        <taxon>Cyprinidae</taxon>
        <taxon>Labeoninae</taxon>
        <taxon>Labeonini</taxon>
        <taxon>Labeo</taxon>
    </lineage>
</organism>
<dbReference type="EMBL" id="JACTAM010000009">
    <property type="protein sequence ID" value="KAI2660870.1"/>
    <property type="molecule type" value="Genomic_DNA"/>
</dbReference>
<comment type="similarity">
    <text evidence="1">Belongs to the glycosyl hydrolase 1 family.</text>
</comment>
<dbReference type="SUPFAM" id="SSF51445">
    <property type="entry name" value="(Trans)glycosidases"/>
    <property type="match status" value="8"/>
</dbReference>
<dbReference type="PANTHER" id="PTHR10353:SF36">
    <property type="entry name" value="LP05116P"/>
    <property type="match status" value="1"/>
</dbReference>
<evidence type="ECO:0000256" key="7">
    <source>
        <dbReference type="SAM" id="SignalP"/>
    </source>
</evidence>
<evidence type="ECO:0000256" key="5">
    <source>
        <dbReference type="PROSITE-ProRule" id="PRU10055"/>
    </source>
</evidence>
<dbReference type="PROSITE" id="PS00653">
    <property type="entry name" value="GLYCOSYL_HYDROL_F1_2"/>
    <property type="match status" value="4"/>
</dbReference>
<gene>
    <name evidence="8" type="ORF">H4Q32_008550</name>
</gene>
<dbReference type="Proteomes" id="UP000830375">
    <property type="component" value="Unassembled WGS sequence"/>
</dbReference>
<feature type="signal peptide" evidence="7">
    <location>
        <begin position="1"/>
        <end position="22"/>
    </location>
</feature>
<evidence type="ECO:0000256" key="2">
    <source>
        <dbReference type="ARBA" id="ARBA00012744"/>
    </source>
</evidence>
<dbReference type="Gene3D" id="3.20.20.80">
    <property type="entry name" value="Glycosidases"/>
    <property type="match status" value="9"/>
</dbReference>
<dbReference type="InterPro" id="IPR018120">
    <property type="entry name" value="Glyco_hydro_1_AS"/>
</dbReference>
<evidence type="ECO:0000256" key="4">
    <source>
        <dbReference type="ARBA" id="ARBA00023295"/>
    </source>
</evidence>
<dbReference type="EC" id="3.2.1.21" evidence="2"/>
<feature type="chain" id="PRO_5045317311" description="beta-glucosidase" evidence="7">
    <location>
        <begin position="23"/>
        <end position="3445"/>
    </location>
</feature>
<evidence type="ECO:0000313" key="8">
    <source>
        <dbReference type="EMBL" id="KAI2660870.1"/>
    </source>
</evidence>
<evidence type="ECO:0000256" key="1">
    <source>
        <dbReference type="ARBA" id="ARBA00010838"/>
    </source>
</evidence>
<keyword evidence="9" id="KW-1185">Reference proteome</keyword>
<proteinExistence type="inferred from homology"/>
<keyword evidence="7" id="KW-0732">Signal</keyword>
<feature type="active site" description="Nucleophile" evidence="5">
    <location>
        <position position="1209"/>
    </location>
</feature>
<dbReference type="PROSITE" id="PS00572">
    <property type="entry name" value="GLYCOSYL_HYDROL_F1_1"/>
    <property type="match status" value="4"/>
</dbReference>
<dbReference type="InterPro" id="IPR001360">
    <property type="entry name" value="Glyco_hydro_1"/>
</dbReference>
<feature type="active site" description="Nucleophile" evidence="5">
    <location>
        <position position="1664"/>
    </location>
</feature>